<protein>
    <submittedName>
        <fullName evidence="1">Uncharacterized protein</fullName>
    </submittedName>
</protein>
<reference evidence="1 2" key="1">
    <citation type="submission" date="2019-05" db="EMBL/GenBank/DDBJ databases">
        <title>Emergence of the Ug99 lineage of the wheat stem rust pathogen through somatic hybridization.</title>
        <authorList>
            <person name="Li F."/>
            <person name="Upadhyaya N.M."/>
            <person name="Sperschneider J."/>
            <person name="Matny O."/>
            <person name="Nguyen-Phuc H."/>
            <person name="Mago R."/>
            <person name="Raley C."/>
            <person name="Miller M.E."/>
            <person name="Silverstein K.A.T."/>
            <person name="Henningsen E."/>
            <person name="Hirsch C.D."/>
            <person name="Visser B."/>
            <person name="Pretorius Z.A."/>
            <person name="Steffenson B.J."/>
            <person name="Schwessinger B."/>
            <person name="Dodds P.N."/>
            <person name="Figueroa M."/>
        </authorList>
    </citation>
    <scope>NUCLEOTIDE SEQUENCE [LARGE SCALE GENOMIC DNA]</scope>
    <source>
        <strain evidence="1 2">Ug99</strain>
    </source>
</reference>
<comment type="caution">
    <text evidence="1">The sequence shown here is derived from an EMBL/GenBank/DDBJ whole genome shotgun (WGS) entry which is preliminary data.</text>
</comment>
<evidence type="ECO:0000313" key="1">
    <source>
        <dbReference type="EMBL" id="KAA1134651.1"/>
    </source>
</evidence>
<accession>A0A5B0S8Y6</accession>
<evidence type="ECO:0000313" key="2">
    <source>
        <dbReference type="Proteomes" id="UP000325313"/>
    </source>
</evidence>
<proteinExistence type="predicted"/>
<sequence length="111" mass="12922">MKVRKGRLSTTSTFSLSLPDTRYQRTNSLFALPLTILLELHRFNLCDSVPSKLRQPGWNYLLDQYPGNEDSEPTRYKRRRLDTDTRTCLVEPHTVTLSISVRPRFVTLRAP</sequence>
<gene>
    <name evidence="1" type="ORF">PGTUg99_006021</name>
</gene>
<organism evidence="1 2">
    <name type="scientific">Puccinia graminis f. sp. tritici</name>
    <dbReference type="NCBI Taxonomy" id="56615"/>
    <lineage>
        <taxon>Eukaryota</taxon>
        <taxon>Fungi</taxon>
        <taxon>Dikarya</taxon>
        <taxon>Basidiomycota</taxon>
        <taxon>Pucciniomycotina</taxon>
        <taxon>Pucciniomycetes</taxon>
        <taxon>Pucciniales</taxon>
        <taxon>Pucciniaceae</taxon>
        <taxon>Puccinia</taxon>
    </lineage>
</organism>
<name>A0A5B0S8Y6_PUCGR</name>
<dbReference type="AlphaFoldDB" id="A0A5B0S8Y6"/>
<dbReference type="Proteomes" id="UP000325313">
    <property type="component" value="Unassembled WGS sequence"/>
</dbReference>
<dbReference type="EMBL" id="VDEP01000047">
    <property type="protein sequence ID" value="KAA1134651.1"/>
    <property type="molecule type" value="Genomic_DNA"/>
</dbReference>